<evidence type="ECO:0000313" key="3">
    <source>
        <dbReference type="Proteomes" id="UP001642464"/>
    </source>
</evidence>
<organism evidence="2 3">
    <name type="scientific">Durusdinium trenchii</name>
    <dbReference type="NCBI Taxonomy" id="1381693"/>
    <lineage>
        <taxon>Eukaryota</taxon>
        <taxon>Sar</taxon>
        <taxon>Alveolata</taxon>
        <taxon>Dinophyceae</taxon>
        <taxon>Suessiales</taxon>
        <taxon>Symbiodiniaceae</taxon>
        <taxon>Durusdinium</taxon>
    </lineage>
</organism>
<dbReference type="Proteomes" id="UP001642464">
    <property type="component" value="Unassembled WGS sequence"/>
</dbReference>
<feature type="region of interest" description="Disordered" evidence="1">
    <location>
        <begin position="16"/>
        <end position="38"/>
    </location>
</feature>
<name>A0ABP0IDA2_9DINO</name>
<feature type="compositionally biased region" description="Basic and acidic residues" evidence="1">
    <location>
        <begin position="19"/>
        <end position="31"/>
    </location>
</feature>
<keyword evidence="3" id="KW-1185">Reference proteome</keyword>
<comment type="caution">
    <text evidence="2">The sequence shown here is derived from an EMBL/GenBank/DDBJ whole genome shotgun (WGS) entry which is preliminary data.</text>
</comment>
<reference evidence="2 3" key="1">
    <citation type="submission" date="2024-02" db="EMBL/GenBank/DDBJ databases">
        <authorList>
            <person name="Chen Y."/>
            <person name="Shah S."/>
            <person name="Dougan E. K."/>
            <person name="Thang M."/>
            <person name="Chan C."/>
        </authorList>
    </citation>
    <scope>NUCLEOTIDE SEQUENCE [LARGE SCALE GENOMIC DNA]</scope>
</reference>
<dbReference type="EMBL" id="CAXAMM010003335">
    <property type="protein sequence ID" value="CAK8999487.1"/>
    <property type="molecule type" value="Genomic_DNA"/>
</dbReference>
<protein>
    <submittedName>
        <fullName evidence="2">Uncharacterized protein</fullName>
    </submittedName>
</protein>
<gene>
    <name evidence="2" type="ORF">SCF082_LOCUS6070</name>
</gene>
<evidence type="ECO:0000313" key="2">
    <source>
        <dbReference type="EMBL" id="CAK8999487.1"/>
    </source>
</evidence>
<proteinExistence type="predicted"/>
<evidence type="ECO:0000256" key="1">
    <source>
        <dbReference type="SAM" id="MobiDB-lite"/>
    </source>
</evidence>
<accession>A0ABP0IDA2</accession>
<sequence length="665" mass="74141">MEYPLLRAGIEAVKASSPVKKEESKDEKPEVTPDPDTSAATVAKLKQFLEEGMKIHSKKLLIAPTPEGAERQRKDILKTALRFEKLLNERKLASHDQNDSEILADLVQKYNDFKANAAIKRWQVITQNMVDQMMDSFLNGHLNLDALLIAKPPRLTVDHLAMYQDYIGKPLHKMTGEKDKLENLLQAEYSLICAGLANDYKEAVAYNLRKSKVLHVRDQITTGLNLIDKWMERRCLMLCADKGQKDSLSAFARRLLVDASHQFGEMDAQKVHHVGFLDMAKYGRLGMPDINDMAAWSLRVLKQNEEYSMVMCLAPVLAGDGVLNGLRGTLYRAPRGSDLKLQDDNVFCRNQFWNSMSCAPTAPLPLSEYVTPESGVFFSHEQGRSLTDKEDGAQWFSSPATIKSILQACLSKVSTMKNQVCILHHYSMYEGTFEKVAVDMMAELQQDCHLACYSETSSPQLFQFSVGQLKDKLLEDWKQGRNLVGALTPKYISEPDFSDQVAPRLPSLKLCKMTEEGSLQIPQDVRSKWLSDPIPPSPQPEDAERDLGVANPDPVGPQLMEPPSLTEEAFKQKYSSSASTNVTINVGGCNLTATLVDNKLYFSTATKMKLLGASTPNAKPVLLYAGGSWISEDSKARDFLSKDANKGKAVEFRLSSCDDPASELQ</sequence>
<feature type="region of interest" description="Disordered" evidence="1">
    <location>
        <begin position="522"/>
        <end position="562"/>
    </location>
</feature>